<gene>
    <name evidence="2" type="ORF">C8A05DRAFT_17951</name>
</gene>
<comment type="caution">
    <text evidence="2">The sequence shown here is derived from an EMBL/GenBank/DDBJ whole genome shotgun (WGS) entry which is preliminary data.</text>
</comment>
<accession>A0AAN6RRN3</accession>
<evidence type="ECO:0000313" key="3">
    <source>
        <dbReference type="Proteomes" id="UP001303889"/>
    </source>
</evidence>
<name>A0AAN6RRN3_9PEZI</name>
<evidence type="ECO:0008006" key="4">
    <source>
        <dbReference type="Google" id="ProtNLM"/>
    </source>
</evidence>
<feature type="compositionally biased region" description="Polar residues" evidence="1">
    <location>
        <begin position="31"/>
        <end position="47"/>
    </location>
</feature>
<organism evidence="2 3">
    <name type="scientific">Staphylotrichum tortipilum</name>
    <dbReference type="NCBI Taxonomy" id="2831512"/>
    <lineage>
        <taxon>Eukaryota</taxon>
        <taxon>Fungi</taxon>
        <taxon>Dikarya</taxon>
        <taxon>Ascomycota</taxon>
        <taxon>Pezizomycotina</taxon>
        <taxon>Sordariomycetes</taxon>
        <taxon>Sordariomycetidae</taxon>
        <taxon>Sordariales</taxon>
        <taxon>Chaetomiaceae</taxon>
        <taxon>Staphylotrichum</taxon>
    </lineage>
</organism>
<evidence type="ECO:0000256" key="1">
    <source>
        <dbReference type="SAM" id="MobiDB-lite"/>
    </source>
</evidence>
<reference evidence="2" key="1">
    <citation type="journal article" date="2023" name="Mol. Phylogenet. Evol.">
        <title>Genome-scale phylogeny and comparative genomics of the fungal order Sordariales.</title>
        <authorList>
            <person name="Hensen N."/>
            <person name="Bonometti L."/>
            <person name="Westerberg I."/>
            <person name="Brannstrom I.O."/>
            <person name="Guillou S."/>
            <person name="Cros-Aarteil S."/>
            <person name="Calhoun S."/>
            <person name="Haridas S."/>
            <person name="Kuo A."/>
            <person name="Mondo S."/>
            <person name="Pangilinan J."/>
            <person name="Riley R."/>
            <person name="LaButti K."/>
            <person name="Andreopoulos B."/>
            <person name="Lipzen A."/>
            <person name="Chen C."/>
            <person name="Yan M."/>
            <person name="Daum C."/>
            <person name="Ng V."/>
            <person name="Clum A."/>
            <person name="Steindorff A."/>
            <person name="Ohm R.A."/>
            <person name="Martin F."/>
            <person name="Silar P."/>
            <person name="Natvig D.O."/>
            <person name="Lalanne C."/>
            <person name="Gautier V."/>
            <person name="Ament-Velasquez S.L."/>
            <person name="Kruys A."/>
            <person name="Hutchinson M.I."/>
            <person name="Powell A.J."/>
            <person name="Barry K."/>
            <person name="Miller A.N."/>
            <person name="Grigoriev I.V."/>
            <person name="Debuchy R."/>
            <person name="Gladieux P."/>
            <person name="Hiltunen Thoren M."/>
            <person name="Johannesson H."/>
        </authorList>
    </citation>
    <scope>NUCLEOTIDE SEQUENCE</scope>
    <source>
        <strain evidence="2">CBS 103.79</strain>
    </source>
</reference>
<dbReference type="AlphaFoldDB" id="A0AAN6RRN3"/>
<dbReference type="Proteomes" id="UP001303889">
    <property type="component" value="Unassembled WGS sequence"/>
</dbReference>
<evidence type="ECO:0000313" key="2">
    <source>
        <dbReference type="EMBL" id="KAK3899646.1"/>
    </source>
</evidence>
<dbReference type="EMBL" id="MU855757">
    <property type="protein sequence ID" value="KAK3899646.1"/>
    <property type="molecule type" value="Genomic_DNA"/>
</dbReference>
<feature type="region of interest" description="Disordered" evidence="1">
    <location>
        <begin position="31"/>
        <end position="55"/>
    </location>
</feature>
<sequence length="462" mass="51780">MLASGESLGTERAPACQARAIKPALLISHVSDSSRGTHPQTADSSPGVTGESHLAPDGSITLETLPAELRLHILRFVSQLGDLKALVRASPVFHQQYLLDRQHLLGNALRTTLGTVLVDAQALQRSIGLPDVGLVPLATTKQLVEQQLVEYGALRGDPDAALDMCCLVDLISISSFYLSVIQALLVGLPPLLLSDLGGPPDLKELSRTERTRWTRALYRVQLFYSLFRFDDPLEVAELQFSETDKIVMFFGIFDPWENEEIYSVYQAIGHKYARVLEEIPWDLRKYNTTMHESSEPGSFNLDKCRYPIPCLWTTHTLTLLPRRTDTRNQLKEGTIATGGLDLFRRVLAAADHDELANLMEANLAWCTVDTIANMMDWFAQDMAREEAPSERDEAEFRSDKMPFIGDREDAPPLAWVILWRGLYSNTYGDSIPAPLRNFGYVLWDAERLERTGGRRRVEAHSG</sequence>
<protein>
    <recommendedName>
        <fullName evidence="4">F-box domain-containing protein</fullName>
    </recommendedName>
</protein>
<proteinExistence type="predicted"/>
<reference evidence="2" key="2">
    <citation type="submission" date="2023-05" db="EMBL/GenBank/DDBJ databases">
        <authorList>
            <consortium name="Lawrence Berkeley National Laboratory"/>
            <person name="Steindorff A."/>
            <person name="Hensen N."/>
            <person name="Bonometti L."/>
            <person name="Westerberg I."/>
            <person name="Brannstrom I.O."/>
            <person name="Guillou S."/>
            <person name="Cros-Aarteil S."/>
            <person name="Calhoun S."/>
            <person name="Haridas S."/>
            <person name="Kuo A."/>
            <person name="Mondo S."/>
            <person name="Pangilinan J."/>
            <person name="Riley R."/>
            <person name="Labutti K."/>
            <person name="Andreopoulos B."/>
            <person name="Lipzen A."/>
            <person name="Chen C."/>
            <person name="Yanf M."/>
            <person name="Daum C."/>
            <person name="Ng V."/>
            <person name="Clum A."/>
            <person name="Ohm R."/>
            <person name="Martin F."/>
            <person name="Silar P."/>
            <person name="Natvig D."/>
            <person name="Lalanne C."/>
            <person name="Gautier V."/>
            <person name="Ament-Velasquez S.L."/>
            <person name="Kruys A."/>
            <person name="Hutchinson M.I."/>
            <person name="Powell A.J."/>
            <person name="Barry K."/>
            <person name="Miller A.N."/>
            <person name="Grigoriev I.V."/>
            <person name="Debuchy R."/>
            <person name="Gladieux P."/>
            <person name="Thoren M.H."/>
            <person name="Johannesson H."/>
        </authorList>
    </citation>
    <scope>NUCLEOTIDE SEQUENCE</scope>
    <source>
        <strain evidence="2">CBS 103.79</strain>
    </source>
</reference>
<keyword evidence="3" id="KW-1185">Reference proteome</keyword>